<evidence type="ECO:0000313" key="2">
    <source>
        <dbReference type="Proteomes" id="UP000198406"/>
    </source>
</evidence>
<sequence length="570" mass="64368">MTFLRAVLFAKGTGADASSYQPNRDESQWWNRRDALVRCVAAFLFGPGEAKELVLLFEEDWSRMHMTYEAHRPTVPTEQTIVGLWNKAAQQKHSVHEKGLLCRLYKQNTKHTAGAAIPMSLESKRDVLVHLQATCSIEFLREKGLNSSSQVLLRKFNKQTLIEISKDWNSRYASVSQPTLEETLRPILKDLLQPISSNIQTVIAATLHESSHQELPCWKNQCQTTATDSSDKTQVCIFLGAVRDMTTEENKCLQQTCQALAIPQVAVRLGPVPEFTSKILSVVAYHHAHKRLWPALQTLLNSNNNPRPPPKRPIHAISNTMTLSNTHLHFVSIVPTPSTAVTTDLSSRNRSLWCLVRTVVACLWRSRLAGTHEEGHLRNTLTLWFTDNTYLTLPQNELVTVLAEKHQAAPTEFQILQAIQDQLVKARTGDADTMVNFILSASTPRFLLDINTSTKSLCLVNVFYQFSHDDNAVHDDCGGTAIVLLAMQSADDNGREAKALFHKAAQIKKIPVLECSFRETEFQDVEASTITMVQHFCYQGFFFPAVQQHLNAFSFQHEKKSKKKEKKKNR</sequence>
<dbReference type="Proteomes" id="UP000198406">
    <property type="component" value="Unassembled WGS sequence"/>
</dbReference>
<dbReference type="OrthoDB" id="48247at2759"/>
<reference evidence="1 2" key="1">
    <citation type="journal article" date="2015" name="Plant Cell">
        <title>Oil accumulation by the oleaginous diatom Fistulifera solaris as revealed by the genome and transcriptome.</title>
        <authorList>
            <person name="Tanaka T."/>
            <person name="Maeda Y."/>
            <person name="Veluchamy A."/>
            <person name="Tanaka M."/>
            <person name="Abida H."/>
            <person name="Marechal E."/>
            <person name="Bowler C."/>
            <person name="Muto M."/>
            <person name="Sunaga Y."/>
            <person name="Tanaka M."/>
            <person name="Yoshino T."/>
            <person name="Taniguchi T."/>
            <person name="Fukuda Y."/>
            <person name="Nemoto M."/>
            <person name="Matsumoto M."/>
            <person name="Wong P.S."/>
            <person name="Aburatani S."/>
            <person name="Fujibuchi W."/>
        </authorList>
    </citation>
    <scope>NUCLEOTIDE SEQUENCE [LARGE SCALE GENOMIC DNA]</scope>
    <source>
        <strain evidence="1 2">JPCC DA0580</strain>
    </source>
</reference>
<protein>
    <submittedName>
        <fullName evidence="1">Uncharacterized protein</fullName>
    </submittedName>
</protein>
<dbReference type="InParanoid" id="A0A1Z5JYT6"/>
<gene>
    <name evidence="1" type="ORF">FisN_8Hh209</name>
</gene>
<dbReference type="EMBL" id="BDSP01000133">
    <property type="protein sequence ID" value="GAX18988.1"/>
    <property type="molecule type" value="Genomic_DNA"/>
</dbReference>
<comment type="caution">
    <text evidence="1">The sequence shown here is derived from an EMBL/GenBank/DDBJ whole genome shotgun (WGS) entry which is preliminary data.</text>
</comment>
<name>A0A1Z5JYT6_FISSO</name>
<proteinExistence type="predicted"/>
<dbReference type="AlphaFoldDB" id="A0A1Z5JYT6"/>
<keyword evidence="2" id="KW-1185">Reference proteome</keyword>
<evidence type="ECO:0000313" key="1">
    <source>
        <dbReference type="EMBL" id="GAX18988.1"/>
    </source>
</evidence>
<organism evidence="1 2">
    <name type="scientific">Fistulifera solaris</name>
    <name type="common">Oleaginous diatom</name>
    <dbReference type="NCBI Taxonomy" id="1519565"/>
    <lineage>
        <taxon>Eukaryota</taxon>
        <taxon>Sar</taxon>
        <taxon>Stramenopiles</taxon>
        <taxon>Ochrophyta</taxon>
        <taxon>Bacillariophyta</taxon>
        <taxon>Bacillariophyceae</taxon>
        <taxon>Bacillariophycidae</taxon>
        <taxon>Naviculales</taxon>
        <taxon>Naviculaceae</taxon>
        <taxon>Fistulifera</taxon>
    </lineage>
</organism>
<accession>A0A1Z5JYT6</accession>